<evidence type="ECO:0000313" key="2">
    <source>
        <dbReference type="EMBL" id="MDZ5762547.1"/>
    </source>
</evidence>
<sequence length="270" mass="30525">MLIVINEILLIIMNYIANSFRLLVCFLLYVFCSENLLADSFLFGARGSVWNAVINGNDSMLLPTCNSHSKSIELNAGYSWKLNIIDGNELETALRAECVYEAPYILKHHGAKMQSTDLYIKKLNKNIVIDTDVKYAFSMQSICSNFYFDIGITEKFKSYLGFGVGLLVYKSSATVDVSSKDLSTVSRSITDGYSDTSIKPFWNISIGASYIVNDRILLDFIKYEYRNTGSLTIHNIPYGQNYKKCLVKPDNFSYSSLNLHRFSTGITIRI</sequence>
<keyword evidence="3" id="KW-1185">Reference proteome</keyword>
<keyword evidence="1" id="KW-0812">Transmembrane</keyword>
<keyword evidence="1" id="KW-0472">Membrane</keyword>
<dbReference type="EMBL" id="JARGYT010000061">
    <property type="protein sequence ID" value="MDZ5762547.1"/>
    <property type="molecule type" value="Genomic_DNA"/>
</dbReference>
<name>A0ABU5L934_9RICK</name>
<evidence type="ECO:0000313" key="3">
    <source>
        <dbReference type="Proteomes" id="UP001293791"/>
    </source>
</evidence>
<comment type="caution">
    <text evidence="2">The sequence shown here is derived from an EMBL/GenBank/DDBJ whole genome shotgun (WGS) entry which is preliminary data.</text>
</comment>
<feature type="transmembrane region" description="Helical" evidence="1">
    <location>
        <begin position="12"/>
        <end position="31"/>
    </location>
</feature>
<dbReference type="SUPFAM" id="SSF56925">
    <property type="entry name" value="OMPA-like"/>
    <property type="match status" value="1"/>
</dbReference>
<organism evidence="2 3">
    <name type="scientific">Candidatus Cyrtobacter comes</name>
    <dbReference type="NCBI Taxonomy" id="675776"/>
    <lineage>
        <taxon>Bacteria</taxon>
        <taxon>Pseudomonadati</taxon>
        <taxon>Pseudomonadota</taxon>
        <taxon>Alphaproteobacteria</taxon>
        <taxon>Rickettsiales</taxon>
        <taxon>Candidatus Midichloriaceae</taxon>
        <taxon>Candidatus Cyrtobacter</taxon>
    </lineage>
</organism>
<evidence type="ECO:0000256" key="1">
    <source>
        <dbReference type="SAM" id="Phobius"/>
    </source>
</evidence>
<dbReference type="Proteomes" id="UP001293791">
    <property type="component" value="Unassembled WGS sequence"/>
</dbReference>
<accession>A0ABU5L934</accession>
<keyword evidence="1" id="KW-1133">Transmembrane helix</keyword>
<reference evidence="2 3" key="1">
    <citation type="submission" date="2023-02" db="EMBL/GenBank/DDBJ databases">
        <title>Host association and intracellularity evolved multiple times independently in the Rickettsiales.</title>
        <authorList>
            <person name="Castelli M."/>
            <person name="Nardi T."/>
            <person name="Gammuto L."/>
            <person name="Bellinzona G."/>
            <person name="Sabaneyeva E."/>
            <person name="Potekhin A."/>
            <person name="Serra V."/>
            <person name="Petroni G."/>
            <person name="Sassera D."/>
        </authorList>
    </citation>
    <scope>NUCLEOTIDE SEQUENCE [LARGE SCALE GENOMIC DNA]</scope>
    <source>
        <strain evidence="2 3">BOD18</strain>
    </source>
</reference>
<dbReference type="Gene3D" id="2.40.160.20">
    <property type="match status" value="1"/>
</dbReference>
<dbReference type="InterPro" id="IPR011250">
    <property type="entry name" value="OMP/PagP_B-barrel"/>
</dbReference>
<gene>
    <name evidence="2" type="ORF">Cyrtocomes_00935</name>
</gene>
<protein>
    <recommendedName>
        <fullName evidence="4">Outer membrane protein beta-barrel domain-containing protein</fullName>
    </recommendedName>
</protein>
<proteinExistence type="predicted"/>
<evidence type="ECO:0008006" key="4">
    <source>
        <dbReference type="Google" id="ProtNLM"/>
    </source>
</evidence>
<dbReference type="RefSeq" id="WP_322498007.1">
    <property type="nucleotide sequence ID" value="NZ_JARGYT010000061.1"/>
</dbReference>